<accession>A0A1M3SZM7</accession>
<dbReference type="OrthoDB" id="5376140at2759"/>
<dbReference type="EMBL" id="KV878266">
    <property type="protein sequence ID" value="OJZ79925.1"/>
    <property type="molecule type" value="Genomic_DNA"/>
</dbReference>
<sequence>RVERDVTITIGPERNKKCEKISLELFKKWLGVSLDIRGFSYPSYIIETEAGDIILDTIFHSRVYLKGLLLPEPVSGVKSYKLGYNFPVGTINRDRQRLVDKQEEANIVRRIWEAAIGQHKESMLPIYVNLLRNFPWAPDV</sequence>
<evidence type="ECO:0000313" key="1">
    <source>
        <dbReference type="EMBL" id="OJZ79925.1"/>
    </source>
</evidence>
<proteinExistence type="predicted"/>
<dbReference type="VEuPathDB" id="FungiDB:ASPFODRAFT_148474"/>
<reference evidence="2" key="1">
    <citation type="journal article" date="2017" name="Genome Biol.">
        <title>Comparative genomics reveals high biological diversity and specific adaptations in the industrially and medically important fungal genus Aspergillus.</title>
        <authorList>
            <person name="de Vries R.P."/>
            <person name="Riley R."/>
            <person name="Wiebenga A."/>
            <person name="Aguilar-Osorio G."/>
            <person name="Amillis S."/>
            <person name="Uchima C.A."/>
            <person name="Anderluh G."/>
            <person name="Asadollahi M."/>
            <person name="Askin M."/>
            <person name="Barry K."/>
            <person name="Battaglia E."/>
            <person name="Bayram O."/>
            <person name="Benocci T."/>
            <person name="Braus-Stromeyer S.A."/>
            <person name="Caldana C."/>
            <person name="Canovas D."/>
            <person name="Cerqueira G.C."/>
            <person name="Chen F."/>
            <person name="Chen W."/>
            <person name="Choi C."/>
            <person name="Clum A."/>
            <person name="Dos Santos R.A."/>
            <person name="Damasio A.R."/>
            <person name="Diallinas G."/>
            <person name="Emri T."/>
            <person name="Fekete E."/>
            <person name="Flipphi M."/>
            <person name="Freyberg S."/>
            <person name="Gallo A."/>
            <person name="Gournas C."/>
            <person name="Habgood R."/>
            <person name="Hainaut M."/>
            <person name="Harispe M.L."/>
            <person name="Henrissat B."/>
            <person name="Hilden K.S."/>
            <person name="Hope R."/>
            <person name="Hossain A."/>
            <person name="Karabika E."/>
            <person name="Karaffa L."/>
            <person name="Karanyi Z."/>
            <person name="Krasevec N."/>
            <person name="Kuo A."/>
            <person name="Kusch H."/>
            <person name="LaButti K."/>
            <person name="Lagendijk E.L."/>
            <person name="Lapidus A."/>
            <person name="Levasseur A."/>
            <person name="Lindquist E."/>
            <person name="Lipzen A."/>
            <person name="Logrieco A.F."/>
            <person name="MacCabe A."/>
            <person name="Maekelae M.R."/>
            <person name="Malavazi I."/>
            <person name="Melin P."/>
            <person name="Meyer V."/>
            <person name="Mielnichuk N."/>
            <person name="Miskei M."/>
            <person name="Molnar A.P."/>
            <person name="Mule G."/>
            <person name="Ngan C.Y."/>
            <person name="Orejas M."/>
            <person name="Orosz E."/>
            <person name="Ouedraogo J.P."/>
            <person name="Overkamp K.M."/>
            <person name="Park H.-S."/>
            <person name="Perrone G."/>
            <person name="Piumi F."/>
            <person name="Punt P.J."/>
            <person name="Ram A.F."/>
            <person name="Ramon A."/>
            <person name="Rauscher S."/>
            <person name="Record E."/>
            <person name="Riano-Pachon D.M."/>
            <person name="Robert V."/>
            <person name="Roehrig J."/>
            <person name="Ruller R."/>
            <person name="Salamov A."/>
            <person name="Salih N.S."/>
            <person name="Samson R.A."/>
            <person name="Sandor E."/>
            <person name="Sanguinetti M."/>
            <person name="Schuetze T."/>
            <person name="Sepcic K."/>
            <person name="Shelest E."/>
            <person name="Sherlock G."/>
            <person name="Sophianopoulou V."/>
            <person name="Squina F.M."/>
            <person name="Sun H."/>
            <person name="Susca A."/>
            <person name="Todd R.B."/>
            <person name="Tsang A."/>
            <person name="Unkles S.E."/>
            <person name="van de Wiele N."/>
            <person name="van Rossen-Uffink D."/>
            <person name="Oliveira J.V."/>
            <person name="Vesth T.C."/>
            <person name="Visser J."/>
            <person name="Yu J.-H."/>
            <person name="Zhou M."/>
            <person name="Andersen M.R."/>
            <person name="Archer D.B."/>
            <person name="Baker S.E."/>
            <person name="Benoit I."/>
            <person name="Brakhage A.A."/>
            <person name="Braus G.H."/>
            <person name="Fischer R."/>
            <person name="Frisvad J.C."/>
            <person name="Goldman G.H."/>
            <person name="Houbraken J."/>
            <person name="Oakley B."/>
            <person name="Pocsi I."/>
            <person name="Scazzocchio C."/>
            <person name="Seiboth B."/>
            <person name="vanKuyk P.A."/>
            <person name="Wortman J."/>
            <person name="Dyer P.S."/>
            <person name="Grigoriev I.V."/>
        </authorList>
    </citation>
    <scope>NUCLEOTIDE SEQUENCE [LARGE SCALE GENOMIC DNA]</scope>
    <source>
        <strain evidence="2">CBS 106.47</strain>
    </source>
</reference>
<name>A0A1M3SZM7_ASPLC</name>
<gene>
    <name evidence="1" type="ORF">ASPFODRAFT_148474</name>
</gene>
<dbReference type="Proteomes" id="UP000184063">
    <property type="component" value="Unassembled WGS sequence"/>
</dbReference>
<evidence type="ECO:0000313" key="2">
    <source>
        <dbReference type="Proteomes" id="UP000184063"/>
    </source>
</evidence>
<feature type="non-terminal residue" evidence="1">
    <location>
        <position position="1"/>
    </location>
</feature>
<organism evidence="1 2">
    <name type="scientific">Aspergillus luchuensis (strain CBS 106.47)</name>
    <dbReference type="NCBI Taxonomy" id="1137211"/>
    <lineage>
        <taxon>Eukaryota</taxon>
        <taxon>Fungi</taxon>
        <taxon>Dikarya</taxon>
        <taxon>Ascomycota</taxon>
        <taxon>Pezizomycotina</taxon>
        <taxon>Eurotiomycetes</taxon>
        <taxon>Eurotiomycetidae</taxon>
        <taxon>Eurotiales</taxon>
        <taxon>Aspergillaceae</taxon>
        <taxon>Aspergillus</taxon>
        <taxon>Aspergillus subgen. Circumdati</taxon>
    </lineage>
</organism>
<dbReference type="AlphaFoldDB" id="A0A1M3SZM7"/>
<protein>
    <submittedName>
        <fullName evidence="1">Uncharacterized protein</fullName>
    </submittedName>
</protein>